<accession>A0AAD6BVJ0</accession>
<dbReference type="Proteomes" id="UP001213681">
    <property type="component" value="Unassembled WGS sequence"/>
</dbReference>
<reference evidence="1" key="2">
    <citation type="journal article" date="2023" name="IMA Fungus">
        <title>Comparative genomic study of the Penicillium genus elucidates a diverse pangenome and 15 lateral gene transfer events.</title>
        <authorList>
            <person name="Petersen C."/>
            <person name="Sorensen T."/>
            <person name="Nielsen M.R."/>
            <person name="Sondergaard T.E."/>
            <person name="Sorensen J.L."/>
            <person name="Fitzpatrick D.A."/>
            <person name="Frisvad J.C."/>
            <person name="Nielsen K.L."/>
        </authorList>
    </citation>
    <scope>NUCLEOTIDE SEQUENCE</scope>
    <source>
        <strain evidence="1">IBT 16125</strain>
    </source>
</reference>
<dbReference type="EMBL" id="JAPVEA010000009">
    <property type="protein sequence ID" value="KAJ5433657.1"/>
    <property type="molecule type" value="Genomic_DNA"/>
</dbReference>
<name>A0AAD6BVJ0_9EURO</name>
<comment type="caution">
    <text evidence="1">The sequence shown here is derived from an EMBL/GenBank/DDBJ whole genome shotgun (WGS) entry which is preliminary data.</text>
</comment>
<protein>
    <submittedName>
        <fullName evidence="1">Uncharacterized protein</fullName>
    </submittedName>
</protein>
<gene>
    <name evidence="1" type="ORF">N7458_012813</name>
</gene>
<dbReference type="AlphaFoldDB" id="A0AAD6BVJ0"/>
<keyword evidence="2" id="KW-1185">Reference proteome</keyword>
<evidence type="ECO:0000313" key="1">
    <source>
        <dbReference type="EMBL" id="KAJ5433657.1"/>
    </source>
</evidence>
<evidence type="ECO:0000313" key="2">
    <source>
        <dbReference type="Proteomes" id="UP001213681"/>
    </source>
</evidence>
<sequence>MSNRILIHTDVIQGEFRGCKCLVVDSDIFSETRTKLSEGLKALNQLQQIYDHINDYMSEPETKCSSSSNTKAVAIDKRAAYTMGEKFCADLDYSKEAKKDLTSKDIGSSSYKDFVFHFEYKPGNKCYTNCKDTIHKMVCSGYDSHSIQPESKATFKCGAEYSFKFSVPDHAQFPTATSKPTSPANTAAPTMGEVTCFPESRRPGSIYGAVRPDQYKAAVDKACEAFAKKNTLQANEGRGSYVYQTKDGPVPYWFNVGVNTDGHYTCKDLKLEDPIGDGSHKCSTIFKDDIFGGCNNGGRGGRIKVGCLVYSFDVCSGKGDIPNEGACSGGGIGAPEVAF</sequence>
<dbReference type="GeneID" id="81606437"/>
<reference evidence="1" key="1">
    <citation type="submission" date="2022-12" db="EMBL/GenBank/DDBJ databases">
        <authorList>
            <person name="Petersen C."/>
        </authorList>
    </citation>
    <scope>NUCLEOTIDE SEQUENCE</scope>
    <source>
        <strain evidence="1">IBT 16125</strain>
    </source>
</reference>
<dbReference type="RefSeq" id="XP_056760948.1">
    <property type="nucleotide sequence ID" value="XM_056916194.1"/>
</dbReference>
<organism evidence="1 2">
    <name type="scientific">Penicillium daleae</name>
    <dbReference type="NCBI Taxonomy" id="63821"/>
    <lineage>
        <taxon>Eukaryota</taxon>
        <taxon>Fungi</taxon>
        <taxon>Dikarya</taxon>
        <taxon>Ascomycota</taxon>
        <taxon>Pezizomycotina</taxon>
        <taxon>Eurotiomycetes</taxon>
        <taxon>Eurotiomycetidae</taxon>
        <taxon>Eurotiales</taxon>
        <taxon>Aspergillaceae</taxon>
        <taxon>Penicillium</taxon>
    </lineage>
</organism>
<proteinExistence type="predicted"/>